<name>A0AA48RGK8_9BACL</name>
<organism evidence="3 4">
    <name type="scientific">Brevibacillus aydinogluensis</name>
    <dbReference type="NCBI Taxonomy" id="927786"/>
    <lineage>
        <taxon>Bacteria</taxon>
        <taxon>Bacillati</taxon>
        <taxon>Bacillota</taxon>
        <taxon>Bacilli</taxon>
        <taxon>Bacillales</taxon>
        <taxon>Paenibacillaceae</taxon>
        <taxon>Brevibacillus</taxon>
    </lineage>
</organism>
<evidence type="ECO:0000313" key="3">
    <source>
        <dbReference type="EMBL" id="CAJ1001858.1"/>
    </source>
</evidence>
<keyword evidence="4" id="KW-1185">Reference proteome</keyword>
<gene>
    <name evidence="3" type="ORF">BSPP4475_05965</name>
</gene>
<keyword evidence="3" id="KW-0449">Lipoprotein</keyword>
<evidence type="ECO:0000313" key="4">
    <source>
        <dbReference type="Proteomes" id="UP001189619"/>
    </source>
</evidence>
<reference evidence="3" key="1">
    <citation type="submission" date="2023-07" db="EMBL/GenBank/DDBJ databases">
        <authorList>
            <person name="Ivanov I."/>
            <person name="Teneva D."/>
            <person name="Stoikov I."/>
        </authorList>
    </citation>
    <scope>NUCLEOTIDE SEQUENCE</scope>
    <source>
        <strain evidence="3">4475</strain>
    </source>
</reference>
<feature type="signal peptide" evidence="2">
    <location>
        <begin position="1"/>
        <end position="26"/>
    </location>
</feature>
<dbReference type="Proteomes" id="UP001189619">
    <property type="component" value="Chromosome"/>
</dbReference>
<dbReference type="RefSeq" id="WP_304415237.1">
    <property type="nucleotide sequence ID" value="NZ_JAUSVZ010000012.1"/>
</dbReference>
<sequence>MKPVKVLSTTALVMSLLLAGCGDKPAAQPQDNAQTQTTQQPAAQEEARKSAVADLVGATKELVGVLKAEQVDWDKAIKLYDEKLKSHVQSMDEANSAQVNEQITAALNAGKDGQLPAKVVAQIGDKLLQKVAFLSIRNEFKGANDQFANKDEAKKELGEAKEYYDGVLKAMIEKRDNAYETQLVSAIDAGFAEMEGAIEKGDNLAFNLGKQVVDKSIMKAFYLASGAEKGYAYKIEKLVKEGKADDARVGQAEGWAFFQSLQSYLEKHDKKDADFINSQFDLSNDVKNVKGDTINQAYVRAIAKTAKSEYEASVENWGNDKAAITALEGALFIDMIKTDLPKALGSAEKADALQKLAQQYLDAVKAQDKAKADESFKQIKPVLDLLEKYGK</sequence>
<accession>A0AA48RGK8</accession>
<protein>
    <submittedName>
        <fullName evidence="3">Lipoprotein</fullName>
    </submittedName>
</protein>
<proteinExistence type="predicted"/>
<keyword evidence="2" id="KW-0732">Signal</keyword>
<dbReference type="AlphaFoldDB" id="A0AA48RGK8"/>
<dbReference type="KEGG" id="bayd:BSPP4475_05965"/>
<dbReference type="PROSITE" id="PS51257">
    <property type="entry name" value="PROKAR_LIPOPROTEIN"/>
    <property type="match status" value="1"/>
</dbReference>
<feature type="compositionally biased region" description="Low complexity" evidence="1">
    <location>
        <begin position="25"/>
        <end position="44"/>
    </location>
</feature>
<feature type="region of interest" description="Disordered" evidence="1">
    <location>
        <begin position="25"/>
        <end position="46"/>
    </location>
</feature>
<evidence type="ECO:0000256" key="2">
    <source>
        <dbReference type="SAM" id="SignalP"/>
    </source>
</evidence>
<feature type="chain" id="PRO_5041255241" evidence="2">
    <location>
        <begin position="27"/>
        <end position="391"/>
    </location>
</feature>
<evidence type="ECO:0000256" key="1">
    <source>
        <dbReference type="SAM" id="MobiDB-lite"/>
    </source>
</evidence>
<dbReference type="EMBL" id="OY569118">
    <property type="protein sequence ID" value="CAJ1001858.1"/>
    <property type="molecule type" value="Genomic_DNA"/>
</dbReference>